<feature type="region of interest" description="Disordered" evidence="1">
    <location>
        <begin position="118"/>
        <end position="172"/>
    </location>
</feature>
<protein>
    <submittedName>
        <fullName evidence="2">Uncharacterized protein</fullName>
    </submittedName>
</protein>
<reference evidence="2" key="1">
    <citation type="submission" date="2025-08" db="UniProtKB">
        <authorList>
            <consortium name="Ensembl"/>
        </authorList>
    </citation>
    <scope>IDENTIFICATION</scope>
</reference>
<evidence type="ECO:0000313" key="3">
    <source>
        <dbReference type="Proteomes" id="UP000694404"/>
    </source>
</evidence>
<dbReference type="AlphaFoldDB" id="A0A8C0GQR3"/>
<feature type="region of interest" description="Disordered" evidence="1">
    <location>
        <begin position="202"/>
        <end position="222"/>
    </location>
</feature>
<evidence type="ECO:0000313" key="2">
    <source>
        <dbReference type="Ensembl" id="ENSCABP00000012841.1"/>
    </source>
</evidence>
<reference evidence="2" key="2">
    <citation type="submission" date="2025-09" db="UniProtKB">
        <authorList>
            <consortium name="Ensembl"/>
        </authorList>
    </citation>
    <scope>IDENTIFICATION</scope>
</reference>
<name>A0A8C0GQR3_CHEAB</name>
<feature type="region of interest" description="Disordered" evidence="1">
    <location>
        <begin position="71"/>
        <end position="97"/>
    </location>
</feature>
<keyword evidence="3" id="KW-1185">Reference proteome</keyword>
<dbReference type="OMA" id="KHASTQC"/>
<organism evidence="2 3">
    <name type="scientific">Chelonoidis abingdonii</name>
    <name type="common">Abingdon island giant tortoise</name>
    <name type="synonym">Testudo abingdonii</name>
    <dbReference type="NCBI Taxonomy" id="106734"/>
    <lineage>
        <taxon>Eukaryota</taxon>
        <taxon>Metazoa</taxon>
        <taxon>Chordata</taxon>
        <taxon>Craniata</taxon>
        <taxon>Vertebrata</taxon>
        <taxon>Euteleostomi</taxon>
        <taxon>Archelosauria</taxon>
        <taxon>Testudinata</taxon>
        <taxon>Testudines</taxon>
        <taxon>Cryptodira</taxon>
        <taxon>Durocryptodira</taxon>
        <taxon>Testudinoidea</taxon>
        <taxon>Testudinidae</taxon>
        <taxon>Chelonoidis</taxon>
    </lineage>
</organism>
<dbReference type="Ensembl" id="ENSCABT00000014072.1">
    <property type="protein sequence ID" value="ENSCABP00000012841.1"/>
    <property type="gene ID" value="ENSCABG00000009604.1"/>
</dbReference>
<sequence length="222" mass="23071">MAGAEQEEQKGKHASTQCTMVRPGRGEGKSQEEAEGSLRATCSQVKWPRSLNSTRHWAPWVGARTPGLHPSGLHSSGIHASGLHPSGFHPSGLHAPRLHAPRLHPSWLHAPGLHPSGLHAPGLHPSGLHAPGLHPSGLHAPGLHPSGLHAPGLHPSGLHAPGISSTCREKTSHKQTTGREFCVGEQALGNFYSLQFVVQTCSQSSPPGAKGPGPGPATEAGI</sequence>
<dbReference type="GeneTree" id="ENSGT01150000290140"/>
<proteinExistence type="predicted"/>
<evidence type="ECO:0000256" key="1">
    <source>
        <dbReference type="SAM" id="MobiDB-lite"/>
    </source>
</evidence>
<dbReference type="Proteomes" id="UP000694404">
    <property type="component" value="Unplaced"/>
</dbReference>
<accession>A0A8C0GQR3</accession>
<feature type="region of interest" description="Disordered" evidence="1">
    <location>
        <begin position="1"/>
        <end position="38"/>
    </location>
</feature>